<dbReference type="KEGG" id="nja:NSJP_1935"/>
<dbReference type="STRING" id="1325564.NSJP_1935"/>
<organism evidence="1 2">
    <name type="scientific">Nitrospira japonica</name>
    <dbReference type="NCBI Taxonomy" id="1325564"/>
    <lineage>
        <taxon>Bacteria</taxon>
        <taxon>Pseudomonadati</taxon>
        <taxon>Nitrospirota</taxon>
        <taxon>Nitrospiria</taxon>
        <taxon>Nitrospirales</taxon>
        <taxon>Nitrospiraceae</taxon>
        <taxon>Nitrospira</taxon>
    </lineage>
</organism>
<proteinExistence type="predicted"/>
<sequence length="55" mass="5974">MQPTINYPKNCGHQACRCLAREHSSYCSEACEQALAAPPGARCSCVHTECTDRSS</sequence>
<dbReference type="EMBL" id="LT828648">
    <property type="protein sequence ID" value="SLM48107.1"/>
    <property type="molecule type" value="Genomic_DNA"/>
</dbReference>
<accession>A0A1W1I509</accession>
<dbReference type="AlphaFoldDB" id="A0A1W1I509"/>
<protein>
    <recommendedName>
        <fullName evidence="3">Metallothionein</fullName>
    </recommendedName>
</protein>
<evidence type="ECO:0000313" key="1">
    <source>
        <dbReference type="EMBL" id="SLM48107.1"/>
    </source>
</evidence>
<gene>
    <name evidence="1" type="ORF">NSJP_1935</name>
</gene>
<dbReference type="Proteomes" id="UP000192042">
    <property type="component" value="Chromosome I"/>
</dbReference>
<name>A0A1W1I509_9BACT</name>
<keyword evidence="2" id="KW-1185">Reference proteome</keyword>
<evidence type="ECO:0000313" key="2">
    <source>
        <dbReference type="Proteomes" id="UP000192042"/>
    </source>
</evidence>
<evidence type="ECO:0008006" key="3">
    <source>
        <dbReference type="Google" id="ProtNLM"/>
    </source>
</evidence>
<reference evidence="1 2" key="1">
    <citation type="submission" date="2017-03" db="EMBL/GenBank/DDBJ databases">
        <authorList>
            <person name="Afonso C.L."/>
            <person name="Miller P.J."/>
            <person name="Scott M.A."/>
            <person name="Spackman E."/>
            <person name="Goraichik I."/>
            <person name="Dimitrov K.M."/>
            <person name="Suarez D.L."/>
            <person name="Swayne D.E."/>
        </authorList>
    </citation>
    <scope>NUCLEOTIDE SEQUENCE [LARGE SCALE GENOMIC DNA]</scope>
    <source>
        <strain evidence="1">Genome sequencing of Nitrospira japonica strain NJ11</strain>
    </source>
</reference>